<dbReference type="Pfam" id="PF12028">
    <property type="entry name" value="DUF3515"/>
    <property type="match status" value="1"/>
</dbReference>
<proteinExistence type="predicted"/>
<evidence type="ECO:0000313" key="3">
    <source>
        <dbReference type="Proteomes" id="UP001597417"/>
    </source>
</evidence>
<evidence type="ECO:0000313" key="2">
    <source>
        <dbReference type="EMBL" id="MFD2421248.1"/>
    </source>
</evidence>
<comment type="caution">
    <text evidence="2">The sequence shown here is derived from an EMBL/GenBank/DDBJ whole genome shotgun (WGS) entry which is preliminary data.</text>
</comment>
<keyword evidence="1" id="KW-0472">Membrane</keyword>
<reference evidence="3" key="1">
    <citation type="journal article" date="2019" name="Int. J. Syst. Evol. Microbiol.">
        <title>The Global Catalogue of Microorganisms (GCM) 10K type strain sequencing project: providing services to taxonomists for standard genome sequencing and annotation.</title>
        <authorList>
            <consortium name="The Broad Institute Genomics Platform"/>
            <consortium name="The Broad Institute Genome Sequencing Center for Infectious Disease"/>
            <person name="Wu L."/>
            <person name="Ma J."/>
        </authorList>
    </citation>
    <scope>NUCLEOTIDE SEQUENCE [LARGE SCALE GENOMIC DNA]</scope>
    <source>
        <strain evidence="3">CGMCC 4.7645</strain>
    </source>
</reference>
<accession>A0ABW5G1R6</accession>
<dbReference type="RefSeq" id="WP_378269720.1">
    <property type="nucleotide sequence ID" value="NZ_JBHUKR010000021.1"/>
</dbReference>
<keyword evidence="3" id="KW-1185">Reference proteome</keyword>
<organism evidence="2 3">
    <name type="scientific">Amycolatopsis pigmentata</name>
    <dbReference type="NCBI Taxonomy" id="450801"/>
    <lineage>
        <taxon>Bacteria</taxon>
        <taxon>Bacillati</taxon>
        <taxon>Actinomycetota</taxon>
        <taxon>Actinomycetes</taxon>
        <taxon>Pseudonocardiales</taxon>
        <taxon>Pseudonocardiaceae</taxon>
        <taxon>Amycolatopsis</taxon>
    </lineage>
</organism>
<dbReference type="EMBL" id="JBHUKR010000021">
    <property type="protein sequence ID" value="MFD2421248.1"/>
    <property type="molecule type" value="Genomic_DNA"/>
</dbReference>
<gene>
    <name evidence="2" type="ORF">ACFSXZ_33460</name>
</gene>
<dbReference type="InterPro" id="IPR021903">
    <property type="entry name" value="DUF3515"/>
</dbReference>
<protein>
    <submittedName>
        <fullName evidence="2">DUF3515 domain-containing protein</fullName>
    </submittedName>
</protein>
<name>A0ABW5G1R6_9PSEU</name>
<sequence length="182" mass="19059">MPSRDPDTTGAPPRRLIVLAAVLAVTFAAAVALVALFAPTAQPPVTGTLTVPWAPAPQANSPECSALLSALPPELVSKGAKLTRRELTQPAPPATMAWGEPDPIVLRCGVERPLELTPTTQLRVVSGVQWLPVEGEGRSTWYVVDRAVYVALTVPDSAGTGPLQQTSDAVAATLPTVPLRFD</sequence>
<feature type="transmembrane region" description="Helical" evidence="1">
    <location>
        <begin position="16"/>
        <end position="38"/>
    </location>
</feature>
<evidence type="ECO:0000256" key="1">
    <source>
        <dbReference type="SAM" id="Phobius"/>
    </source>
</evidence>
<dbReference type="Proteomes" id="UP001597417">
    <property type="component" value="Unassembled WGS sequence"/>
</dbReference>
<keyword evidence="1" id="KW-1133">Transmembrane helix</keyword>
<keyword evidence="1" id="KW-0812">Transmembrane</keyword>